<dbReference type="InterPro" id="IPR024766">
    <property type="entry name" value="Znf_RING_H2"/>
</dbReference>
<keyword evidence="5" id="KW-0479">Metal-binding</keyword>
<keyword evidence="8" id="KW-0862">Zinc</keyword>
<organism evidence="12 13">
    <name type="scientific">Trapa incisa</name>
    <dbReference type="NCBI Taxonomy" id="236973"/>
    <lineage>
        <taxon>Eukaryota</taxon>
        <taxon>Viridiplantae</taxon>
        <taxon>Streptophyta</taxon>
        <taxon>Embryophyta</taxon>
        <taxon>Tracheophyta</taxon>
        <taxon>Spermatophyta</taxon>
        <taxon>Magnoliopsida</taxon>
        <taxon>eudicotyledons</taxon>
        <taxon>Gunneridae</taxon>
        <taxon>Pentapetalae</taxon>
        <taxon>rosids</taxon>
        <taxon>malvids</taxon>
        <taxon>Myrtales</taxon>
        <taxon>Lythraceae</taxon>
        <taxon>Trapa</taxon>
    </lineage>
</organism>
<dbReference type="InterPro" id="IPR001841">
    <property type="entry name" value="Znf_RING"/>
</dbReference>
<dbReference type="PANTHER" id="PTHR46463">
    <property type="entry name" value="ZINC FINGER, RING/FYVE/PHD-TYPE"/>
    <property type="match status" value="1"/>
</dbReference>
<evidence type="ECO:0000313" key="13">
    <source>
        <dbReference type="Proteomes" id="UP001345219"/>
    </source>
</evidence>
<dbReference type="PROSITE" id="PS50089">
    <property type="entry name" value="ZF_RING_2"/>
    <property type="match status" value="1"/>
</dbReference>
<sequence>MGGCCSSAKGPYLAVPYEYNHHPRTSEHQMPLPTYHGTTIVASPGLLVDANQDSSIPDTCRSPPAPVPYDAVLGYPQTLGGPNKATGDRSGTASRPPNLGSSEEIATGDRTRDNSVKCDDLKLSGWKKHSDFGIENQDLESHSPKSMGPVITVEECPTCLEEYDAENPKIIAKCKHHFHLACILEWLERSDTCPLCDQVVNTLKLQPLQERCSFKYSMLMFKGCLLSFLMQEMVFDPPIN</sequence>
<evidence type="ECO:0000256" key="7">
    <source>
        <dbReference type="ARBA" id="ARBA00022786"/>
    </source>
</evidence>
<dbReference type="GO" id="GO:0005829">
    <property type="term" value="C:cytosol"/>
    <property type="evidence" value="ECO:0007669"/>
    <property type="project" value="TreeGrafter"/>
</dbReference>
<comment type="catalytic activity">
    <reaction evidence="1">
        <text>S-ubiquitinyl-[E2 ubiquitin-conjugating enzyme]-L-cysteine + [acceptor protein]-L-lysine = [E2 ubiquitin-conjugating enzyme]-L-cysteine + N(6)-ubiquitinyl-[acceptor protein]-L-lysine.</text>
        <dbReference type="EC" id="2.3.2.27"/>
    </reaction>
</comment>
<evidence type="ECO:0000256" key="2">
    <source>
        <dbReference type="ARBA" id="ARBA00004906"/>
    </source>
</evidence>
<feature type="compositionally biased region" description="Polar residues" evidence="10">
    <location>
        <begin position="89"/>
        <end position="101"/>
    </location>
</feature>
<dbReference type="Proteomes" id="UP001345219">
    <property type="component" value="Chromosome 12"/>
</dbReference>
<feature type="region of interest" description="Disordered" evidence="10">
    <location>
        <begin position="75"/>
        <end position="113"/>
    </location>
</feature>
<protein>
    <recommendedName>
        <fullName evidence="3">RING-type E3 ubiquitin transferase</fullName>
        <ecNumber evidence="3">2.3.2.27</ecNumber>
    </recommendedName>
</protein>
<evidence type="ECO:0000256" key="4">
    <source>
        <dbReference type="ARBA" id="ARBA00022679"/>
    </source>
</evidence>
<evidence type="ECO:0000256" key="9">
    <source>
        <dbReference type="PROSITE-ProRule" id="PRU00175"/>
    </source>
</evidence>
<evidence type="ECO:0000259" key="11">
    <source>
        <dbReference type="PROSITE" id="PS50089"/>
    </source>
</evidence>
<evidence type="ECO:0000313" key="12">
    <source>
        <dbReference type="EMBL" id="KAK4747891.1"/>
    </source>
</evidence>
<keyword evidence="6 9" id="KW-0863">Zinc-finger</keyword>
<dbReference type="EMBL" id="JAXIOK010000019">
    <property type="protein sequence ID" value="KAK4747891.1"/>
    <property type="molecule type" value="Genomic_DNA"/>
</dbReference>
<dbReference type="Pfam" id="PF12678">
    <property type="entry name" value="zf-rbx1"/>
    <property type="match status" value="1"/>
</dbReference>
<evidence type="ECO:0000256" key="10">
    <source>
        <dbReference type="SAM" id="MobiDB-lite"/>
    </source>
</evidence>
<dbReference type="SMART" id="SM00184">
    <property type="entry name" value="RING"/>
    <property type="match status" value="1"/>
</dbReference>
<dbReference type="SUPFAM" id="SSF57850">
    <property type="entry name" value="RING/U-box"/>
    <property type="match status" value="1"/>
</dbReference>
<feature type="domain" description="RING-type" evidence="11">
    <location>
        <begin position="156"/>
        <end position="197"/>
    </location>
</feature>
<comment type="caution">
    <text evidence="12">The sequence shown here is derived from an EMBL/GenBank/DDBJ whole genome shotgun (WGS) entry which is preliminary data.</text>
</comment>
<evidence type="ECO:0000256" key="5">
    <source>
        <dbReference type="ARBA" id="ARBA00022723"/>
    </source>
</evidence>
<name>A0AAN7JDD5_9MYRT</name>
<dbReference type="Gene3D" id="3.30.40.10">
    <property type="entry name" value="Zinc/RING finger domain, C3HC4 (zinc finger)"/>
    <property type="match status" value="1"/>
</dbReference>
<keyword evidence="7" id="KW-0833">Ubl conjugation pathway</keyword>
<evidence type="ECO:0000256" key="3">
    <source>
        <dbReference type="ARBA" id="ARBA00012483"/>
    </source>
</evidence>
<gene>
    <name evidence="12" type="ORF">SAY87_014477</name>
</gene>
<dbReference type="GO" id="GO:0061630">
    <property type="term" value="F:ubiquitin protein ligase activity"/>
    <property type="evidence" value="ECO:0007669"/>
    <property type="project" value="UniProtKB-EC"/>
</dbReference>
<evidence type="ECO:0000256" key="1">
    <source>
        <dbReference type="ARBA" id="ARBA00000900"/>
    </source>
</evidence>
<keyword evidence="4" id="KW-0808">Transferase</keyword>
<accession>A0AAN7JDD5</accession>
<dbReference type="EC" id="2.3.2.27" evidence="3"/>
<proteinExistence type="predicted"/>
<dbReference type="GO" id="GO:0008270">
    <property type="term" value="F:zinc ion binding"/>
    <property type="evidence" value="ECO:0007669"/>
    <property type="project" value="UniProtKB-KW"/>
</dbReference>
<keyword evidence="13" id="KW-1185">Reference proteome</keyword>
<evidence type="ECO:0000256" key="6">
    <source>
        <dbReference type="ARBA" id="ARBA00022771"/>
    </source>
</evidence>
<reference evidence="12 13" key="1">
    <citation type="journal article" date="2023" name="Hortic Res">
        <title>Pangenome of water caltrop reveals structural variations and asymmetric subgenome divergence after allopolyploidization.</title>
        <authorList>
            <person name="Zhang X."/>
            <person name="Chen Y."/>
            <person name="Wang L."/>
            <person name="Yuan Y."/>
            <person name="Fang M."/>
            <person name="Shi L."/>
            <person name="Lu R."/>
            <person name="Comes H.P."/>
            <person name="Ma Y."/>
            <person name="Chen Y."/>
            <person name="Huang G."/>
            <person name="Zhou Y."/>
            <person name="Zheng Z."/>
            <person name="Qiu Y."/>
        </authorList>
    </citation>
    <scope>NUCLEOTIDE SEQUENCE [LARGE SCALE GENOMIC DNA]</scope>
    <source>
        <tissue evidence="12">Roots</tissue>
    </source>
</reference>
<dbReference type="PANTHER" id="PTHR46463:SF76">
    <property type="entry name" value="RING-TYPE DOMAIN-CONTAINING PROTEIN"/>
    <property type="match status" value="1"/>
</dbReference>
<comment type="pathway">
    <text evidence="2">Protein modification; protein ubiquitination.</text>
</comment>
<dbReference type="InterPro" id="IPR013083">
    <property type="entry name" value="Znf_RING/FYVE/PHD"/>
</dbReference>
<evidence type="ECO:0000256" key="8">
    <source>
        <dbReference type="ARBA" id="ARBA00022833"/>
    </source>
</evidence>
<dbReference type="AlphaFoldDB" id="A0AAN7JDD5"/>